<proteinExistence type="predicted"/>
<dbReference type="STRING" id="1163406.A0A0L0NFA3"/>
<evidence type="ECO:0000313" key="4">
    <source>
        <dbReference type="EMBL" id="KND92733.1"/>
    </source>
</evidence>
<feature type="domain" description="DUF4246" evidence="2">
    <location>
        <begin position="176"/>
        <end position="642"/>
    </location>
</feature>
<gene>
    <name evidence="4" type="ORF">TOPH_02886</name>
</gene>
<reference evidence="4 5" key="1">
    <citation type="journal article" date="2015" name="BMC Genomics">
        <title>The genome of the truffle-parasite Tolypocladium ophioglossoides and the evolution of antifungal peptaibiotics.</title>
        <authorList>
            <person name="Quandt C.A."/>
            <person name="Bushley K.E."/>
            <person name="Spatafora J.W."/>
        </authorList>
    </citation>
    <scope>NUCLEOTIDE SEQUENCE [LARGE SCALE GENOMIC DNA]</scope>
    <source>
        <strain evidence="4 5">CBS 100239</strain>
    </source>
</reference>
<dbReference type="OrthoDB" id="415532at2759"/>
<evidence type="ECO:0000256" key="1">
    <source>
        <dbReference type="SAM" id="MobiDB-lite"/>
    </source>
</evidence>
<sequence>MNPATPPFSSMTDEQKADFETWLSRHRVQRTALLGAHGFLQAKYGQSFAQDEVASLVDDVFAARAAAAAPEPEPAAATAAADDVGPLKRPGFGLPLGFLPDYGKRFPVLMGDQNQDWAAATVLIREVCMLKVIEDLTNKPEWWRKVRDPEIAARWKAEALAMDWPAYREHADFTPAMADACIDEILKKADLYEQTGLIPVFDYSACVIKSDMLLPGTLRDELMAAVKPLEDVPEDKKDWHPGSDGKVLDLVHPSLWPLLYGRSRILPDKRINVSNCLNHCGLGDVVPVPDSTELSLQASYGWHGNRQVPSLSARFQWLPCDVRIDDSGRANIDSYINNLHPVEHAGLYPIIERFVEQALPAWDVIYRWPEEFRLQRLQTKVAGPKCSTPALCRSCYECRPSNRPLNDGEAPREDGEEYNDGYDESERGQLDMRWYNATHPPDVPDACIEAEQKSATNKPRKKRFFHLTPDDVKTSGFFAGAPRIQVIVKLANIHLTPEWPTYDGGSWHVEGQLNEHICATALFYYDSDNITDSRLGLRTPANAEGLSIELDYAQNDWRSIARTFALEDDAESSTLQDVGAVLTQPGRALFFPNLFQHRVQPFSRADASRPGHRKILALFLVDPAVPVISTANVPPQQRHWWAGDEHVLSSRLPPELANMVLQNVDYVIDEDEARAIREELMAERTVLQDKTTGRLENVQFSFCEH</sequence>
<evidence type="ECO:0000313" key="5">
    <source>
        <dbReference type="Proteomes" id="UP000036947"/>
    </source>
</evidence>
<dbReference type="PANTHER" id="PTHR33119">
    <property type="entry name" value="IFI3P"/>
    <property type="match status" value="1"/>
</dbReference>
<dbReference type="Pfam" id="PF21666">
    <property type="entry name" value="DUF4246_N"/>
    <property type="match status" value="1"/>
</dbReference>
<dbReference type="Pfam" id="PF14033">
    <property type="entry name" value="DUF4246"/>
    <property type="match status" value="1"/>
</dbReference>
<dbReference type="PANTHER" id="PTHR33119:SF1">
    <property type="entry name" value="FE2OG DIOXYGENASE DOMAIN-CONTAINING PROTEIN"/>
    <property type="match status" value="1"/>
</dbReference>
<dbReference type="Proteomes" id="UP000036947">
    <property type="component" value="Unassembled WGS sequence"/>
</dbReference>
<evidence type="ECO:0000259" key="3">
    <source>
        <dbReference type="Pfam" id="PF21666"/>
    </source>
</evidence>
<dbReference type="AlphaFoldDB" id="A0A0L0NFA3"/>
<dbReference type="EMBL" id="LFRF01000005">
    <property type="protein sequence ID" value="KND92733.1"/>
    <property type="molecule type" value="Genomic_DNA"/>
</dbReference>
<accession>A0A0L0NFA3</accession>
<feature type="compositionally biased region" description="Acidic residues" evidence="1">
    <location>
        <begin position="414"/>
        <end position="423"/>
    </location>
</feature>
<keyword evidence="5" id="KW-1185">Reference proteome</keyword>
<dbReference type="InterPro" id="IPR025340">
    <property type="entry name" value="DUF4246"/>
</dbReference>
<organism evidence="4 5">
    <name type="scientific">Tolypocladium ophioglossoides (strain CBS 100239)</name>
    <name type="common">Snaketongue truffleclub</name>
    <name type="synonym">Elaphocordyceps ophioglossoides</name>
    <dbReference type="NCBI Taxonomy" id="1163406"/>
    <lineage>
        <taxon>Eukaryota</taxon>
        <taxon>Fungi</taxon>
        <taxon>Dikarya</taxon>
        <taxon>Ascomycota</taxon>
        <taxon>Pezizomycotina</taxon>
        <taxon>Sordariomycetes</taxon>
        <taxon>Hypocreomycetidae</taxon>
        <taxon>Hypocreales</taxon>
        <taxon>Ophiocordycipitaceae</taxon>
        <taxon>Tolypocladium</taxon>
    </lineage>
</organism>
<dbReference type="InterPro" id="IPR049192">
    <property type="entry name" value="DUF4246_C"/>
</dbReference>
<name>A0A0L0NFA3_TOLOC</name>
<protein>
    <submittedName>
        <fullName evidence="4">Uncharacterized protein</fullName>
    </submittedName>
</protein>
<dbReference type="InterPro" id="IPR049207">
    <property type="entry name" value="DUF4246_N"/>
</dbReference>
<feature type="domain" description="DUF4246" evidence="3">
    <location>
        <begin position="90"/>
        <end position="158"/>
    </location>
</feature>
<evidence type="ECO:0000259" key="2">
    <source>
        <dbReference type="Pfam" id="PF14033"/>
    </source>
</evidence>
<comment type="caution">
    <text evidence="4">The sequence shown here is derived from an EMBL/GenBank/DDBJ whole genome shotgun (WGS) entry which is preliminary data.</text>
</comment>
<feature type="region of interest" description="Disordered" evidence="1">
    <location>
        <begin position="403"/>
        <end position="423"/>
    </location>
</feature>